<sequence>MPNPTIPRGTLIALGGGNDDPLLDLISQLVPTPDTPVEVITSAVPRYPIKTGKAYVQALNEMGCTNVRHLRIDAKHSASSPATLRRLAQAGAVFFTGGDQENITDYWLDTPAVDLLCERYHTDPNFIVSGTSAGASVMPAYMIVSGYGYRSLTKGGIEMARGLGLISYVYIDQHFVERGRFNRLSHAVLKHPNTLGIGLAEQTGIIIRHGREMEVFGDGVVTIIDGNEVRNDNLGRVGRGESVGGQNLRVHLMVAGQRFDLRTRRILQLATAEGQVS</sequence>
<comment type="catalytic activity">
    <reaction evidence="1">
        <text>[L-4-(L-arginin-2-N-yl)aspartate](n) + H2O = [L-4-(L-arginin-2-N-yl)aspartate](n-1) + L-4-(L-arginin-2-N-yl)aspartate</text>
        <dbReference type="Rhea" id="RHEA:12845"/>
        <dbReference type="Rhea" id="RHEA-COMP:13728"/>
        <dbReference type="Rhea" id="RHEA-COMP:13734"/>
        <dbReference type="ChEBI" id="CHEBI:15377"/>
        <dbReference type="ChEBI" id="CHEBI:137986"/>
        <dbReference type="ChEBI" id="CHEBI:137991"/>
        <dbReference type="EC" id="3.4.15.6"/>
    </reaction>
</comment>
<comment type="function">
    <text evidence="2">Exopeptidase that catalyzes the hydrolytic cleavage of multi-L-arginyl-poly-L-aspartic acid (cyanophycin; a water-insoluble reserve polymer) into aspartate-arginine dipeptides.</text>
</comment>
<dbReference type="PANTHER" id="PTHR36175">
    <property type="entry name" value="CYANOPHYCINASE"/>
    <property type="match status" value="1"/>
</dbReference>
<accession>A0A9X0HHV4</accession>
<dbReference type="Gene3D" id="3.40.50.880">
    <property type="match status" value="1"/>
</dbReference>
<dbReference type="Pfam" id="PF03575">
    <property type="entry name" value="Peptidase_S51"/>
    <property type="match status" value="1"/>
</dbReference>
<dbReference type="RefSeq" id="WP_059071856.1">
    <property type="nucleotide sequence ID" value="NZ_LNAL01000008.1"/>
</dbReference>
<dbReference type="GO" id="GO:0008236">
    <property type="term" value="F:serine-type peptidase activity"/>
    <property type="evidence" value="ECO:0007669"/>
    <property type="project" value="UniProtKB-KW"/>
</dbReference>
<keyword evidence="7" id="KW-0378">Hydrolase</keyword>
<dbReference type="NCBIfam" id="TIGR02069">
    <property type="entry name" value="cyanophycinase"/>
    <property type="match status" value="1"/>
</dbReference>
<dbReference type="AlphaFoldDB" id="A0A9X0HHV4"/>
<dbReference type="CDD" id="cd03145">
    <property type="entry name" value="GAT1_cyanophycinase"/>
    <property type="match status" value="1"/>
</dbReference>
<dbReference type="GO" id="GO:0006508">
    <property type="term" value="P:proteolysis"/>
    <property type="evidence" value="ECO:0007669"/>
    <property type="project" value="UniProtKB-KW"/>
</dbReference>
<evidence type="ECO:0000256" key="5">
    <source>
        <dbReference type="ARBA" id="ARBA00015719"/>
    </source>
</evidence>
<evidence type="ECO:0000256" key="4">
    <source>
        <dbReference type="ARBA" id="ARBA00013115"/>
    </source>
</evidence>
<evidence type="ECO:0000256" key="2">
    <source>
        <dbReference type="ARBA" id="ARBA00002039"/>
    </source>
</evidence>
<evidence type="ECO:0000313" key="9">
    <source>
        <dbReference type="EMBL" id="KUG06161.1"/>
    </source>
</evidence>
<dbReference type="SUPFAM" id="SSF52317">
    <property type="entry name" value="Class I glutamine amidotransferase-like"/>
    <property type="match status" value="1"/>
</dbReference>
<organism evidence="9 10">
    <name type="scientific">Solirubrum puertoriconensis</name>
    <dbReference type="NCBI Taxonomy" id="1751427"/>
    <lineage>
        <taxon>Bacteria</taxon>
        <taxon>Pseudomonadati</taxon>
        <taxon>Bacteroidota</taxon>
        <taxon>Cytophagia</taxon>
        <taxon>Cytophagales</taxon>
    </lineage>
</organism>
<keyword evidence="8" id="KW-0720">Serine protease</keyword>
<dbReference type="EMBL" id="LNAL01000008">
    <property type="protein sequence ID" value="KUG06161.1"/>
    <property type="molecule type" value="Genomic_DNA"/>
</dbReference>
<evidence type="ECO:0000256" key="3">
    <source>
        <dbReference type="ARBA" id="ARBA00006534"/>
    </source>
</evidence>
<evidence type="ECO:0000256" key="6">
    <source>
        <dbReference type="ARBA" id="ARBA00022670"/>
    </source>
</evidence>
<evidence type="ECO:0000256" key="7">
    <source>
        <dbReference type="ARBA" id="ARBA00022801"/>
    </source>
</evidence>
<dbReference type="PANTHER" id="PTHR36175:SF1">
    <property type="entry name" value="CYANOPHYCINASE"/>
    <property type="match status" value="1"/>
</dbReference>
<protein>
    <recommendedName>
        <fullName evidence="5">Cyanophycinase</fullName>
        <ecNumber evidence="4">3.4.15.6</ecNumber>
    </recommendedName>
</protein>
<dbReference type="InterPro" id="IPR005320">
    <property type="entry name" value="Peptidase_S51"/>
</dbReference>
<dbReference type="EC" id="3.4.15.6" evidence="4"/>
<proteinExistence type="inferred from homology"/>
<name>A0A9X0HHV4_SOLP1</name>
<comment type="similarity">
    <text evidence="3">Belongs to the peptidase S51 family.</text>
</comment>
<evidence type="ECO:0000256" key="1">
    <source>
        <dbReference type="ARBA" id="ARBA00001092"/>
    </source>
</evidence>
<dbReference type="OrthoDB" id="9799980at2"/>
<dbReference type="InterPro" id="IPR029062">
    <property type="entry name" value="Class_I_gatase-like"/>
</dbReference>
<evidence type="ECO:0000256" key="8">
    <source>
        <dbReference type="ARBA" id="ARBA00022825"/>
    </source>
</evidence>
<gene>
    <name evidence="9" type="ORF">ASU33_01990</name>
</gene>
<reference evidence="9 10" key="1">
    <citation type="submission" date="2015-11" db="EMBL/GenBank/DDBJ databases">
        <title>Solirubrum puertoriconensis gen. nov. an environmental bacteria isolated in Puerto Rico.</title>
        <authorList>
            <person name="Cuebas-Irizarry M.F."/>
            <person name="Montalvo-Rodriguez R."/>
        </authorList>
    </citation>
    <scope>NUCLEOTIDE SEQUENCE [LARGE SCALE GENOMIC DNA]</scope>
    <source>
        <strain evidence="9 10">MC1A</strain>
    </source>
</reference>
<evidence type="ECO:0000313" key="10">
    <source>
        <dbReference type="Proteomes" id="UP000054223"/>
    </source>
</evidence>
<comment type="caution">
    <text evidence="9">The sequence shown here is derived from an EMBL/GenBank/DDBJ whole genome shotgun (WGS) entry which is preliminary data.</text>
</comment>
<keyword evidence="6" id="KW-0645">Protease</keyword>
<keyword evidence="10" id="KW-1185">Reference proteome</keyword>
<dbReference type="Proteomes" id="UP000054223">
    <property type="component" value="Unassembled WGS sequence"/>
</dbReference>
<dbReference type="InterPro" id="IPR011811">
    <property type="entry name" value="Peptidase_S51_cyanophycinase"/>
</dbReference>
<dbReference type="GO" id="GO:0008241">
    <property type="term" value="F:peptidyl-dipeptidase activity"/>
    <property type="evidence" value="ECO:0007669"/>
    <property type="project" value="UniProtKB-EC"/>
</dbReference>